<feature type="non-terminal residue" evidence="1">
    <location>
        <position position="1"/>
    </location>
</feature>
<evidence type="ECO:0000313" key="1">
    <source>
        <dbReference type="EMBL" id="CAG8770061.1"/>
    </source>
</evidence>
<dbReference type="EMBL" id="CAJVPT010064291">
    <property type="protein sequence ID" value="CAG8770061.1"/>
    <property type="molecule type" value="Genomic_DNA"/>
</dbReference>
<feature type="non-terminal residue" evidence="1">
    <location>
        <position position="62"/>
    </location>
</feature>
<reference evidence="1" key="1">
    <citation type="submission" date="2021-06" db="EMBL/GenBank/DDBJ databases">
        <authorList>
            <person name="Kallberg Y."/>
            <person name="Tangrot J."/>
            <person name="Rosling A."/>
        </authorList>
    </citation>
    <scope>NUCLEOTIDE SEQUENCE</scope>
    <source>
        <strain evidence="1">CL356</strain>
    </source>
</reference>
<evidence type="ECO:0000313" key="2">
    <source>
        <dbReference type="Proteomes" id="UP000789525"/>
    </source>
</evidence>
<accession>A0ACA9QYY6</accession>
<gene>
    <name evidence="1" type="ORF">ACOLOM_LOCUS13727</name>
</gene>
<organism evidence="1 2">
    <name type="scientific">Acaulospora colombiana</name>
    <dbReference type="NCBI Taxonomy" id="27376"/>
    <lineage>
        <taxon>Eukaryota</taxon>
        <taxon>Fungi</taxon>
        <taxon>Fungi incertae sedis</taxon>
        <taxon>Mucoromycota</taxon>
        <taxon>Glomeromycotina</taxon>
        <taxon>Glomeromycetes</taxon>
        <taxon>Diversisporales</taxon>
        <taxon>Acaulosporaceae</taxon>
        <taxon>Acaulospora</taxon>
    </lineage>
</organism>
<proteinExistence type="predicted"/>
<sequence>ITVELLNSSDDLAKVGSDIILEFGFDGNVIWKVKLSSPNVTLEAQDANAKDQQTWSTDERSS</sequence>
<dbReference type="Proteomes" id="UP000789525">
    <property type="component" value="Unassembled WGS sequence"/>
</dbReference>
<protein>
    <submittedName>
        <fullName evidence="1">9731_t:CDS:1</fullName>
    </submittedName>
</protein>
<name>A0ACA9QYY6_9GLOM</name>
<keyword evidence="2" id="KW-1185">Reference proteome</keyword>
<comment type="caution">
    <text evidence="1">The sequence shown here is derived from an EMBL/GenBank/DDBJ whole genome shotgun (WGS) entry which is preliminary data.</text>
</comment>